<feature type="compositionally biased region" description="Polar residues" evidence="1">
    <location>
        <begin position="314"/>
        <end position="323"/>
    </location>
</feature>
<comment type="caution">
    <text evidence="2">The sequence shown here is derived from an EMBL/GenBank/DDBJ whole genome shotgun (WGS) entry which is preliminary data.</text>
</comment>
<feature type="compositionally biased region" description="Polar residues" evidence="1">
    <location>
        <begin position="352"/>
        <end position="361"/>
    </location>
</feature>
<proteinExistence type="predicted"/>
<feature type="compositionally biased region" description="Basic and acidic residues" evidence="1">
    <location>
        <begin position="324"/>
        <end position="335"/>
    </location>
</feature>
<evidence type="ECO:0000313" key="2">
    <source>
        <dbReference type="EMBL" id="KAG1310768.1"/>
    </source>
</evidence>
<feature type="compositionally biased region" description="Basic and acidic residues" evidence="1">
    <location>
        <begin position="278"/>
        <end position="287"/>
    </location>
</feature>
<feature type="compositionally biased region" description="Polar residues" evidence="1">
    <location>
        <begin position="129"/>
        <end position="148"/>
    </location>
</feature>
<evidence type="ECO:0000256" key="1">
    <source>
        <dbReference type="SAM" id="MobiDB-lite"/>
    </source>
</evidence>
<keyword evidence="3" id="KW-1185">Reference proteome</keyword>
<dbReference type="OrthoDB" id="2269743at2759"/>
<feature type="compositionally biased region" description="Low complexity" evidence="1">
    <location>
        <begin position="181"/>
        <end position="222"/>
    </location>
</feature>
<gene>
    <name evidence="2" type="ORF">G6F64_004317</name>
</gene>
<feature type="compositionally biased region" description="Basic residues" evidence="1">
    <location>
        <begin position="342"/>
        <end position="351"/>
    </location>
</feature>
<feature type="compositionally biased region" description="Acidic residues" evidence="1">
    <location>
        <begin position="401"/>
        <end position="417"/>
    </location>
</feature>
<feature type="compositionally biased region" description="Low complexity" evidence="1">
    <location>
        <begin position="304"/>
        <end position="313"/>
    </location>
</feature>
<feature type="region of interest" description="Disordered" evidence="1">
    <location>
        <begin position="129"/>
        <end position="457"/>
    </location>
</feature>
<feature type="region of interest" description="Disordered" evidence="1">
    <location>
        <begin position="1"/>
        <end position="21"/>
    </location>
</feature>
<protein>
    <submittedName>
        <fullName evidence="2">Uncharacterized protein</fullName>
    </submittedName>
</protein>
<dbReference type="EMBL" id="JAANQT010000466">
    <property type="protein sequence ID" value="KAG1310768.1"/>
    <property type="molecule type" value="Genomic_DNA"/>
</dbReference>
<reference evidence="2" key="1">
    <citation type="journal article" date="2020" name="Microb. Genom.">
        <title>Genetic diversity of clinical and environmental Mucorales isolates obtained from an investigation of mucormycosis cases among solid organ transplant recipients.</title>
        <authorList>
            <person name="Nguyen M.H."/>
            <person name="Kaul D."/>
            <person name="Muto C."/>
            <person name="Cheng S.J."/>
            <person name="Richter R.A."/>
            <person name="Bruno V.M."/>
            <person name="Liu G."/>
            <person name="Beyhan S."/>
            <person name="Sundermann A.J."/>
            <person name="Mounaud S."/>
            <person name="Pasculle A.W."/>
            <person name="Nierman W.C."/>
            <person name="Driscoll E."/>
            <person name="Cumbie R."/>
            <person name="Clancy C.J."/>
            <person name="Dupont C.L."/>
        </authorList>
    </citation>
    <scope>NUCLEOTIDE SEQUENCE</scope>
    <source>
        <strain evidence="2">GL11</strain>
    </source>
</reference>
<name>A0A9P7BUG0_RHIOR</name>
<sequence length="759" mass="86553">MPRQRPPIASRLRSRNKSKSKIISIPKSIPSKEQPIAKYTGNIIKPDLNSEAVNMYVYLLVDEAPFSPRQDNTIYLDELQNPLSYERGSKREKEQTLLEEADKVSRSFGRVRARSSSFYKADITLPTRQKNNHLQQFPVSSGTSSTSIIADKNPRTYAKCKKTRQKKQSSFTLSPTPPSTPSSIESGSPNLSPPLSSSSDPVVSIKIEPSSASDDSVSAFSSQKKKRKISRRERELKRLQLDNNNYSIKSIKDDPSPAPDTRSTAVSAQKKKQKSSRRKAELKRLHLDNNIFSSLPDAPRTSRLRNSLTSTRSVSPSQLTYKATDSHQIEQKQKPDSLPLLIKKKRGRQSQKTRPSPLTIESNESDSSTSSAMYFVSNSNDDSVNVDANDDDADSNGSDSNDTDSNDIESNDIESNDTDSNNSDCYDSSSDGSDSNYTNHPIDEQIRNLHTSRKRPLSRLDSTSFKSCLNSEHNESNLLKKTRGSTNTEDAAEIPVQLATKRKSSTAINLLSIKEEPMMLKRPSLDKPQVPAKKVTFSCPVVAEYLPKIRRRRNPALPAVYKSSEIPVPLSPTIPEDTDMDKKDKHEEYCRRQRRLFVHSRYINDEEAALVAMSVYSSQYIGPNDQLVRLLQRNFNRYRMKLKRIFDDLSRIINISKRMIMKDEKKMKICISDQMTDEVFKSVWDYWIEEPYVDEDEFYESEASVSLLKEVTVQAILCHYKEKYNLISTKEYFKEMKRLDRITRALHLPEYEENEDEEP</sequence>
<feature type="compositionally biased region" description="Low complexity" evidence="1">
    <location>
        <begin position="418"/>
        <end position="436"/>
    </location>
</feature>
<feature type="compositionally biased region" description="Low complexity" evidence="1">
    <location>
        <begin position="365"/>
        <end position="387"/>
    </location>
</feature>
<organism evidence="2 3">
    <name type="scientific">Rhizopus oryzae</name>
    <name type="common">Mucormycosis agent</name>
    <name type="synonym">Rhizopus arrhizus var. delemar</name>
    <dbReference type="NCBI Taxonomy" id="64495"/>
    <lineage>
        <taxon>Eukaryota</taxon>
        <taxon>Fungi</taxon>
        <taxon>Fungi incertae sedis</taxon>
        <taxon>Mucoromycota</taxon>
        <taxon>Mucoromycotina</taxon>
        <taxon>Mucoromycetes</taxon>
        <taxon>Mucorales</taxon>
        <taxon>Mucorineae</taxon>
        <taxon>Rhizopodaceae</taxon>
        <taxon>Rhizopus</taxon>
    </lineage>
</organism>
<dbReference type="Proteomes" id="UP000716291">
    <property type="component" value="Unassembled WGS sequence"/>
</dbReference>
<evidence type="ECO:0000313" key="3">
    <source>
        <dbReference type="Proteomes" id="UP000716291"/>
    </source>
</evidence>
<feature type="compositionally biased region" description="Basic residues" evidence="1">
    <location>
        <begin position="158"/>
        <end position="167"/>
    </location>
</feature>
<dbReference type="AlphaFoldDB" id="A0A9P7BUG0"/>
<accession>A0A9P7BUG0</accession>